<evidence type="ECO:0000256" key="4">
    <source>
        <dbReference type="ARBA" id="ARBA00022695"/>
    </source>
</evidence>
<evidence type="ECO:0000313" key="10">
    <source>
        <dbReference type="Proteomes" id="UP000178323"/>
    </source>
</evidence>
<dbReference type="Proteomes" id="UP000178323">
    <property type="component" value="Unassembled WGS sequence"/>
</dbReference>
<proteinExistence type="predicted"/>
<evidence type="ECO:0000256" key="2">
    <source>
        <dbReference type="ARBA" id="ARBA00014363"/>
    </source>
</evidence>
<comment type="caution">
    <text evidence="9">The sequence shown here is derived from an EMBL/GenBank/DDBJ whole genome shotgun (WGS) entry which is preliminary data.</text>
</comment>
<dbReference type="InterPro" id="IPR027417">
    <property type="entry name" value="P-loop_NTPase"/>
</dbReference>
<dbReference type="PANTHER" id="PTHR11669:SF8">
    <property type="entry name" value="DNA POLYMERASE III SUBUNIT DELTA"/>
    <property type="match status" value="1"/>
</dbReference>
<dbReference type="PANTHER" id="PTHR11669">
    <property type="entry name" value="REPLICATION FACTOR C / DNA POLYMERASE III GAMMA-TAU SUBUNIT"/>
    <property type="match status" value="1"/>
</dbReference>
<sequence length="324" mass="37657">MFNWNIAGHENIKKFLENSVIREKIANAYLFYGPEKVGKKDMARQFAKSLFCVNKDRPCEECLNCKQIEANIYPDFFRVARMEEKGNIVIEQVRELREKFYRTSFLSGYKAGIIEEAEFLTDSAWNSFLKILEEPPSMTVIIIIANKIAPIPATIISRCQRIKFSLVPEDEITEHLCERGIERLSARRIARIAGGKIGLAREFANSRELFDKYNEKILTFLRFFEKDMLLKEKNDVIAAISKEREQASESFDIIASLLRDFLLVKTNPDLVVNLAHKEKMIDIGKRFESRKISQMLENCVKFKSYLDSNVNRKLLLENMALEME</sequence>
<evidence type="ECO:0000256" key="6">
    <source>
        <dbReference type="ARBA" id="ARBA00022932"/>
    </source>
</evidence>
<accession>A0A1F5S458</accession>
<dbReference type="Gene3D" id="3.40.50.300">
    <property type="entry name" value="P-loop containing nucleotide triphosphate hydrolases"/>
    <property type="match status" value="1"/>
</dbReference>
<dbReference type="Pfam" id="PF09115">
    <property type="entry name" value="DNApol3-delta_C"/>
    <property type="match status" value="1"/>
</dbReference>
<evidence type="ECO:0000256" key="7">
    <source>
        <dbReference type="ARBA" id="ARBA00049244"/>
    </source>
</evidence>
<dbReference type="EMBL" id="MFFS01000061">
    <property type="protein sequence ID" value="OGF21474.1"/>
    <property type="molecule type" value="Genomic_DNA"/>
</dbReference>
<dbReference type="GO" id="GO:0006261">
    <property type="term" value="P:DNA-templated DNA replication"/>
    <property type="evidence" value="ECO:0007669"/>
    <property type="project" value="TreeGrafter"/>
</dbReference>
<dbReference type="Gene3D" id="1.20.272.10">
    <property type="match status" value="1"/>
</dbReference>
<feature type="domain" description="DNA polymerase III delta subunit C-terminal" evidence="8">
    <location>
        <begin position="231"/>
        <end position="323"/>
    </location>
</feature>
<keyword evidence="3" id="KW-0808">Transferase</keyword>
<evidence type="ECO:0000256" key="5">
    <source>
        <dbReference type="ARBA" id="ARBA00022705"/>
    </source>
</evidence>
<reference evidence="9 10" key="1">
    <citation type="journal article" date="2016" name="Nat. Commun.">
        <title>Thousands of microbial genomes shed light on interconnected biogeochemical processes in an aquifer system.</title>
        <authorList>
            <person name="Anantharaman K."/>
            <person name="Brown C.T."/>
            <person name="Hug L.A."/>
            <person name="Sharon I."/>
            <person name="Castelle C.J."/>
            <person name="Probst A.J."/>
            <person name="Thomas B.C."/>
            <person name="Singh A."/>
            <person name="Wilkins M.J."/>
            <person name="Karaoz U."/>
            <person name="Brodie E.L."/>
            <person name="Williams K.H."/>
            <person name="Hubbard S.S."/>
            <person name="Banfield J.F."/>
        </authorList>
    </citation>
    <scope>NUCLEOTIDE SEQUENCE [LARGE SCALE GENOMIC DNA]</scope>
</reference>
<dbReference type="Pfam" id="PF13177">
    <property type="entry name" value="DNA_pol3_delta2"/>
    <property type="match status" value="1"/>
</dbReference>
<dbReference type="SUPFAM" id="SSF52540">
    <property type="entry name" value="P-loop containing nucleoside triphosphate hydrolases"/>
    <property type="match status" value="1"/>
</dbReference>
<dbReference type="InterPro" id="IPR050238">
    <property type="entry name" value="DNA_Rep/Repair_Clamp_Loader"/>
</dbReference>
<evidence type="ECO:0000313" key="9">
    <source>
        <dbReference type="EMBL" id="OGF21474.1"/>
    </source>
</evidence>
<dbReference type="EC" id="2.7.7.7" evidence="1"/>
<evidence type="ECO:0000259" key="8">
    <source>
        <dbReference type="Pfam" id="PF09115"/>
    </source>
</evidence>
<keyword evidence="4" id="KW-0548">Nucleotidyltransferase</keyword>
<dbReference type="STRING" id="1797985.A2Y83_00295"/>
<keyword evidence="5" id="KW-0235">DNA replication</keyword>
<gene>
    <name evidence="9" type="ORF">A2Y83_00295</name>
</gene>
<name>A0A1F5S458_9BACT</name>
<dbReference type="GO" id="GO:0003887">
    <property type="term" value="F:DNA-directed DNA polymerase activity"/>
    <property type="evidence" value="ECO:0007669"/>
    <property type="project" value="UniProtKB-KW"/>
</dbReference>
<dbReference type="InterPro" id="IPR015199">
    <property type="entry name" value="DNA_pol_III_delta_C"/>
</dbReference>
<dbReference type="AlphaFoldDB" id="A0A1F5S458"/>
<evidence type="ECO:0000256" key="1">
    <source>
        <dbReference type="ARBA" id="ARBA00012417"/>
    </source>
</evidence>
<dbReference type="GO" id="GO:0009360">
    <property type="term" value="C:DNA polymerase III complex"/>
    <property type="evidence" value="ECO:0007669"/>
    <property type="project" value="InterPro"/>
</dbReference>
<keyword evidence="6" id="KW-0239">DNA-directed DNA polymerase</keyword>
<organism evidence="9 10">
    <name type="scientific">Candidatus Falkowbacteria bacterium RBG_13_39_14</name>
    <dbReference type="NCBI Taxonomy" id="1797985"/>
    <lineage>
        <taxon>Bacteria</taxon>
        <taxon>Candidatus Falkowiibacteriota</taxon>
    </lineage>
</organism>
<evidence type="ECO:0000256" key="3">
    <source>
        <dbReference type="ARBA" id="ARBA00022679"/>
    </source>
</evidence>
<protein>
    <recommendedName>
        <fullName evidence="2">DNA polymerase III subunit delta'</fullName>
        <ecNumber evidence="1">2.7.7.7</ecNumber>
    </recommendedName>
</protein>
<comment type="catalytic activity">
    <reaction evidence="7">
        <text>DNA(n) + a 2'-deoxyribonucleoside 5'-triphosphate = DNA(n+1) + diphosphate</text>
        <dbReference type="Rhea" id="RHEA:22508"/>
        <dbReference type="Rhea" id="RHEA-COMP:17339"/>
        <dbReference type="Rhea" id="RHEA-COMP:17340"/>
        <dbReference type="ChEBI" id="CHEBI:33019"/>
        <dbReference type="ChEBI" id="CHEBI:61560"/>
        <dbReference type="ChEBI" id="CHEBI:173112"/>
        <dbReference type="EC" id="2.7.7.7"/>
    </reaction>
</comment>
<dbReference type="GO" id="GO:0003677">
    <property type="term" value="F:DNA binding"/>
    <property type="evidence" value="ECO:0007669"/>
    <property type="project" value="InterPro"/>
</dbReference>